<reference evidence="1 2" key="1">
    <citation type="submission" date="2017-07" db="EMBL/GenBank/DDBJ databases">
        <authorList>
            <person name="Sun Z.S."/>
            <person name="Albrecht U."/>
            <person name="Echele G."/>
            <person name="Lee C.C."/>
        </authorList>
    </citation>
    <scope>NUCLEOTIDE SEQUENCE [LARGE SCALE GENOMIC DNA]</scope>
    <source>
        <strain evidence="1 2">CGMCC 1.12672</strain>
    </source>
</reference>
<name>A0A285R0D2_9SPHN</name>
<accession>A0A285R0D2</accession>
<organism evidence="1 2">
    <name type="scientific">Sphingomonas guangdongensis</name>
    <dbReference type="NCBI Taxonomy" id="1141890"/>
    <lineage>
        <taxon>Bacteria</taxon>
        <taxon>Pseudomonadati</taxon>
        <taxon>Pseudomonadota</taxon>
        <taxon>Alphaproteobacteria</taxon>
        <taxon>Sphingomonadales</taxon>
        <taxon>Sphingomonadaceae</taxon>
        <taxon>Sphingomonas</taxon>
    </lineage>
</organism>
<keyword evidence="2" id="KW-1185">Reference proteome</keyword>
<dbReference type="EMBL" id="OBMI01000003">
    <property type="protein sequence ID" value="SOB87583.1"/>
    <property type="molecule type" value="Genomic_DNA"/>
</dbReference>
<dbReference type="OrthoDB" id="9771584at2"/>
<gene>
    <name evidence="1" type="ORF">SAMN06297144_2715</name>
</gene>
<dbReference type="RefSeq" id="WP_097064566.1">
    <property type="nucleotide sequence ID" value="NZ_OBMI01000003.1"/>
</dbReference>
<dbReference type="Gene3D" id="3.20.20.370">
    <property type="entry name" value="Glycoside hydrolase/deacetylase"/>
    <property type="match status" value="1"/>
</dbReference>
<evidence type="ECO:0000313" key="2">
    <source>
        <dbReference type="Proteomes" id="UP000219494"/>
    </source>
</evidence>
<evidence type="ECO:0000313" key="1">
    <source>
        <dbReference type="EMBL" id="SOB87583.1"/>
    </source>
</evidence>
<proteinExistence type="predicted"/>
<dbReference type="Proteomes" id="UP000219494">
    <property type="component" value="Unassembled WGS sequence"/>
</dbReference>
<dbReference type="InterPro" id="IPR011330">
    <property type="entry name" value="Glyco_hydro/deAcase_b/a-brl"/>
</dbReference>
<evidence type="ECO:0008006" key="3">
    <source>
        <dbReference type="Google" id="ProtNLM"/>
    </source>
</evidence>
<sequence>MTGYRPDRAATADRVSPSPGFGQRFTLFVDTEEEFDWTAPFRRDARAVTAADAIPAAAGRLVEQGAAPVFLVDHPIATDPRAIAALAAALEHDRVGVGTQLHPWVSPPFEEEVSARNSFLGNLPLGLQAAKLDALTQAITTAFARGPRIFRAGRYGLGPGTIELLAPRGYRIDSSMRAHYSYAGEGGPDYSDVGNHPFRVAGLVELAFTTVFTGALRRAGPSLHRTADRVPRGHGLLSRTGLLNRVSLTPEDMPLADALEAVRVAIGDGLPILNLAFHSPSLVPGHTPYVRDAADLRAFWRWWDAVLALLAQRGVASASEGEVVAALG</sequence>
<dbReference type="AlphaFoldDB" id="A0A285R0D2"/>
<dbReference type="GO" id="GO:0005975">
    <property type="term" value="P:carbohydrate metabolic process"/>
    <property type="evidence" value="ECO:0007669"/>
    <property type="project" value="InterPro"/>
</dbReference>
<dbReference type="SUPFAM" id="SSF88713">
    <property type="entry name" value="Glycoside hydrolase/deacetylase"/>
    <property type="match status" value="1"/>
</dbReference>
<protein>
    <recommendedName>
        <fullName evidence="3">WalW protein</fullName>
    </recommendedName>
</protein>